<accession>A0A9P0C282</accession>
<gene>
    <name evidence="13" type="ORF">CINC_LOCUS11770</name>
</gene>
<dbReference type="PROSITE" id="PS50141">
    <property type="entry name" value="A_DEAMIN_EDITASE"/>
    <property type="match status" value="1"/>
</dbReference>
<evidence type="ECO:0000256" key="3">
    <source>
        <dbReference type="ARBA" id="ARBA00022801"/>
    </source>
</evidence>
<keyword evidence="2" id="KW-0479">Metal-binding</keyword>
<dbReference type="GO" id="GO:0003723">
    <property type="term" value="F:RNA binding"/>
    <property type="evidence" value="ECO:0007669"/>
    <property type="project" value="InterPro"/>
</dbReference>
<sequence length="413" mass="46896">MSNMSNLSNNLIHKIVKNCFNLYEELPKNGKPVEREWTVLSCIIMYNRYTRSLEVASLGTGSKCIGASKMAPTGLILNDSHAEVFARRGFLLYLYDNITRALKHEHSIFRNDNGQLKLYDGIEFIFYSSQLPCGDASIIRGGEEHFGDVLKVEKRKADDEPCDIEVKKQKSDNGVHRTGAKCLPHCEQDSKDPQVVDQLLGQVRTKPGKGDKTLSVSCSDKIAKWIHLGIQGSLLDMLIEPVHIRHFIFGGGVPYSKESLKRALLNRTGSSLLKIDLVPEFYQTSLVFPHVCSDENIRPAPGSIIWSRSYNLTAEVAVQGKKLGATKKNASLPRSGLCISKFWLYKRFVNILNNNEDFKLKICGAENIECVPYNKMKRKSTRYITKWSKIKEKFFKTWTTKPDMWNFCINEMT</sequence>
<dbReference type="OrthoDB" id="10268011at2759"/>
<reference evidence="13" key="1">
    <citation type="submission" date="2021-12" db="EMBL/GenBank/DDBJ databases">
        <authorList>
            <person name="King R."/>
        </authorList>
    </citation>
    <scope>NUCLEOTIDE SEQUENCE</scope>
</reference>
<evidence type="ECO:0000256" key="6">
    <source>
        <dbReference type="ARBA" id="ARBA00037784"/>
    </source>
</evidence>
<dbReference type="PANTHER" id="PTHR46516:SF1">
    <property type="entry name" value="TRNA-SPECIFIC ADENOSINE DEAMINASE 1"/>
    <property type="match status" value="1"/>
</dbReference>
<evidence type="ECO:0000256" key="5">
    <source>
        <dbReference type="ARBA" id="ARBA00037026"/>
    </source>
</evidence>
<evidence type="ECO:0000256" key="4">
    <source>
        <dbReference type="ARBA" id="ARBA00022833"/>
    </source>
</evidence>
<evidence type="ECO:0000256" key="10">
    <source>
        <dbReference type="ARBA" id="ARBA00041760"/>
    </source>
</evidence>
<name>A0A9P0C282_CHRIL</name>
<protein>
    <recommendedName>
        <fullName evidence="9">tRNA-specific adenosine deaminase 1</fullName>
        <ecNumber evidence="8">3.5.4.34</ecNumber>
    </recommendedName>
    <alternativeName>
        <fullName evidence="10">tRNA-specific adenosine-37 deaminase</fullName>
    </alternativeName>
</protein>
<dbReference type="GO" id="GO:0008033">
    <property type="term" value="P:tRNA processing"/>
    <property type="evidence" value="ECO:0007669"/>
    <property type="project" value="UniProtKB-KW"/>
</dbReference>
<dbReference type="GO" id="GO:0046872">
    <property type="term" value="F:metal ion binding"/>
    <property type="evidence" value="ECO:0007669"/>
    <property type="project" value="UniProtKB-KW"/>
</dbReference>
<dbReference type="AlphaFoldDB" id="A0A9P0C282"/>
<evidence type="ECO:0000256" key="7">
    <source>
        <dbReference type="ARBA" id="ARBA00038326"/>
    </source>
</evidence>
<evidence type="ECO:0000256" key="8">
    <source>
        <dbReference type="ARBA" id="ARBA00038940"/>
    </source>
</evidence>
<dbReference type="GO" id="GO:0043829">
    <property type="term" value="F:tRNA-specific adenosine-37 deaminase activity"/>
    <property type="evidence" value="ECO:0007669"/>
    <property type="project" value="UniProtKB-EC"/>
</dbReference>
<evidence type="ECO:0000256" key="2">
    <source>
        <dbReference type="ARBA" id="ARBA00022723"/>
    </source>
</evidence>
<feature type="domain" description="A to I editase" evidence="12">
    <location>
        <begin position="57"/>
        <end position="316"/>
    </location>
</feature>
<dbReference type="PANTHER" id="PTHR46516">
    <property type="entry name" value="TRNA-SPECIFIC ADENOSINE DEAMINASE 1"/>
    <property type="match status" value="1"/>
</dbReference>
<dbReference type="Pfam" id="PF02137">
    <property type="entry name" value="A_deamin"/>
    <property type="match status" value="1"/>
</dbReference>
<evidence type="ECO:0000313" key="13">
    <source>
        <dbReference type="EMBL" id="CAH0605843.1"/>
    </source>
</evidence>
<keyword evidence="4" id="KW-0862">Zinc</keyword>
<comment type="function">
    <text evidence="6">Specifically deaminates adenosine-37 to inosine in tRNA-Ala.</text>
</comment>
<dbReference type="EC" id="3.5.4.34" evidence="8"/>
<dbReference type="InterPro" id="IPR002466">
    <property type="entry name" value="A_deamin"/>
</dbReference>
<evidence type="ECO:0000256" key="11">
    <source>
        <dbReference type="ARBA" id="ARBA00047635"/>
    </source>
</evidence>
<comment type="cofactor">
    <cofactor evidence="5">
        <name>1D-myo-inositol hexakisphosphate</name>
        <dbReference type="ChEBI" id="CHEBI:58130"/>
    </cofactor>
</comment>
<evidence type="ECO:0000313" key="14">
    <source>
        <dbReference type="Proteomes" id="UP001154114"/>
    </source>
</evidence>
<comment type="similarity">
    <text evidence="7">Belongs to the ADAT1 family.</text>
</comment>
<dbReference type="EMBL" id="LR824009">
    <property type="protein sequence ID" value="CAH0605843.1"/>
    <property type="molecule type" value="Genomic_DNA"/>
</dbReference>
<proteinExistence type="inferred from homology"/>
<evidence type="ECO:0000259" key="12">
    <source>
        <dbReference type="PROSITE" id="PS50141"/>
    </source>
</evidence>
<organism evidence="13 14">
    <name type="scientific">Chrysodeixis includens</name>
    <name type="common">Soybean looper</name>
    <name type="synonym">Pseudoplusia includens</name>
    <dbReference type="NCBI Taxonomy" id="689277"/>
    <lineage>
        <taxon>Eukaryota</taxon>
        <taxon>Metazoa</taxon>
        <taxon>Ecdysozoa</taxon>
        <taxon>Arthropoda</taxon>
        <taxon>Hexapoda</taxon>
        <taxon>Insecta</taxon>
        <taxon>Pterygota</taxon>
        <taxon>Neoptera</taxon>
        <taxon>Endopterygota</taxon>
        <taxon>Lepidoptera</taxon>
        <taxon>Glossata</taxon>
        <taxon>Ditrysia</taxon>
        <taxon>Noctuoidea</taxon>
        <taxon>Noctuidae</taxon>
        <taxon>Plusiinae</taxon>
        <taxon>Chrysodeixis</taxon>
    </lineage>
</organism>
<keyword evidence="1" id="KW-0819">tRNA processing</keyword>
<comment type="catalytic activity">
    <reaction evidence="11">
        <text>adenosine(37) in tRNA(Ala) + H2O + H(+) = inosine(37) in tRNA(Ala) + NH4(+)</text>
        <dbReference type="Rhea" id="RHEA:50968"/>
        <dbReference type="Rhea" id="RHEA-COMP:12855"/>
        <dbReference type="Rhea" id="RHEA-COMP:12856"/>
        <dbReference type="ChEBI" id="CHEBI:15377"/>
        <dbReference type="ChEBI" id="CHEBI:15378"/>
        <dbReference type="ChEBI" id="CHEBI:28938"/>
        <dbReference type="ChEBI" id="CHEBI:74411"/>
        <dbReference type="ChEBI" id="CHEBI:82852"/>
        <dbReference type="EC" id="3.5.4.34"/>
    </reaction>
</comment>
<keyword evidence="14" id="KW-1185">Reference proteome</keyword>
<dbReference type="Proteomes" id="UP001154114">
    <property type="component" value="Chromosome 6"/>
</dbReference>
<dbReference type="SMART" id="SM00552">
    <property type="entry name" value="ADEAMc"/>
    <property type="match status" value="1"/>
</dbReference>
<evidence type="ECO:0000256" key="9">
    <source>
        <dbReference type="ARBA" id="ARBA00040502"/>
    </source>
</evidence>
<keyword evidence="3" id="KW-0378">Hydrolase</keyword>
<evidence type="ECO:0000256" key="1">
    <source>
        <dbReference type="ARBA" id="ARBA00022694"/>
    </source>
</evidence>